<dbReference type="EMBL" id="AOHW01000027">
    <property type="protein sequence ID" value="ELY41513.1"/>
    <property type="molecule type" value="Genomic_DNA"/>
</dbReference>
<evidence type="ECO:0000313" key="2">
    <source>
        <dbReference type="EMBL" id="ELY41513.1"/>
    </source>
</evidence>
<feature type="transmembrane region" description="Helical" evidence="1">
    <location>
        <begin position="134"/>
        <end position="154"/>
    </location>
</feature>
<comment type="caution">
    <text evidence="2">The sequence shown here is derived from an EMBL/GenBank/DDBJ whole genome shotgun (WGS) entry which is preliminary data.</text>
</comment>
<dbReference type="AlphaFoldDB" id="L9VZN7"/>
<keyword evidence="1" id="KW-1133">Transmembrane helix</keyword>
<accession>L9VZN7</accession>
<feature type="transmembrane region" description="Helical" evidence="1">
    <location>
        <begin position="97"/>
        <end position="114"/>
    </location>
</feature>
<keyword evidence="3" id="KW-1185">Reference proteome</keyword>
<protein>
    <submittedName>
        <fullName evidence="2">Uncharacterized protein</fullName>
    </submittedName>
</protein>
<dbReference type="Proteomes" id="UP000011599">
    <property type="component" value="Unassembled WGS sequence"/>
</dbReference>
<gene>
    <name evidence="2" type="ORF">C496_09186</name>
</gene>
<keyword evidence="1" id="KW-0812">Transmembrane</keyword>
<dbReference type="STRING" id="1114856.GCA_000383975_02258"/>
<feature type="transmembrane region" description="Helical" evidence="1">
    <location>
        <begin position="32"/>
        <end position="54"/>
    </location>
</feature>
<feature type="transmembrane region" description="Helical" evidence="1">
    <location>
        <begin position="66"/>
        <end position="85"/>
    </location>
</feature>
<dbReference type="RefSeq" id="WP_006089656.1">
    <property type="nucleotide sequence ID" value="NZ_AOHW01000027.1"/>
</dbReference>
<dbReference type="InterPro" id="IPR058307">
    <property type="entry name" value="DUF7994"/>
</dbReference>
<organism evidence="2 3">
    <name type="scientific">Natronorubrum tibetense GA33</name>
    <dbReference type="NCBI Taxonomy" id="1114856"/>
    <lineage>
        <taxon>Archaea</taxon>
        <taxon>Methanobacteriati</taxon>
        <taxon>Methanobacteriota</taxon>
        <taxon>Stenosarchaea group</taxon>
        <taxon>Halobacteria</taxon>
        <taxon>Halobacteriales</taxon>
        <taxon>Natrialbaceae</taxon>
        <taxon>Natronorubrum</taxon>
    </lineage>
</organism>
<evidence type="ECO:0000313" key="3">
    <source>
        <dbReference type="Proteomes" id="UP000011599"/>
    </source>
</evidence>
<dbReference type="Pfam" id="PF25957">
    <property type="entry name" value="DUF7994"/>
    <property type="match status" value="1"/>
</dbReference>
<proteinExistence type="predicted"/>
<dbReference type="OrthoDB" id="187657at2157"/>
<keyword evidence="1" id="KW-0472">Membrane</keyword>
<dbReference type="PATRIC" id="fig|1114856.3.peg.1913"/>
<dbReference type="eggNOG" id="arCOG11207">
    <property type="taxonomic scope" value="Archaea"/>
</dbReference>
<evidence type="ECO:0000256" key="1">
    <source>
        <dbReference type="SAM" id="Phobius"/>
    </source>
</evidence>
<name>L9VZN7_9EURY</name>
<sequence>MHRRLAPWFGTLVLALVAGFLAVSGHGAIADSVIAVLLSGLVAAAMLSIVGGTVESITIGPRTLRWNVLLGAADIIIAVVVLSGLRTFGTGRTEGGLFAISAIIGGLSLAWFGLQIARESHHVDLEPAPSRERLLGIAALALASMAGGLLVATVV</sequence>
<reference evidence="2 3" key="1">
    <citation type="journal article" date="2014" name="PLoS Genet.">
        <title>Phylogenetically driven sequencing of extremely halophilic archaea reveals strategies for static and dynamic osmo-response.</title>
        <authorList>
            <person name="Becker E.A."/>
            <person name="Seitzer P.M."/>
            <person name="Tritt A."/>
            <person name="Larsen D."/>
            <person name="Krusor M."/>
            <person name="Yao A.I."/>
            <person name="Wu D."/>
            <person name="Madern D."/>
            <person name="Eisen J.A."/>
            <person name="Darling A.E."/>
            <person name="Facciotti M.T."/>
        </authorList>
    </citation>
    <scope>NUCLEOTIDE SEQUENCE [LARGE SCALE GENOMIC DNA]</scope>
    <source>
        <strain evidence="2 3">GA33</strain>
    </source>
</reference>